<comment type="similarity">
    <text evidence="2">Belongs to the GOLPH3/VPS74 family.</text>
</comment>
<dbReference type="GO" id="GO:0070273">
    <property type="term" value="F:phosphatidylinositol-4-phosphate binding"/>
    <property type="evidence" value="ECO:0007669"/>
    <property type="project" value="InterPro"/>
</dbReference>
<dbReference type="GO" id="GO:0007030">
    <property type="term" value="P:Golgi organization"/>
    <property type="evidence" value="ECO:0007669"/>
    <property type="project" value="TreeGrafter"/>
</dbReference>
<dbReference type="GO" id="GO:0000139">
    <property type="term" value="C:Golgi membrane"/>
    <property type="evidence" value="ECO:0007669"/>
    <property type="project" value="UniProtKB-SubCell"/>
</dbReference>
<dbReference type="PANTHER" id="PTHR12704">
    <property type="entry name" value="TRANS-GOLGI PROTEIN GMX33"/>
    <property type="match status" value="1"/>
</dbReference>
<keyword evidence="7" id="KW-1185">Reference proteome</keyword>
<evidence type="ECO:0000313" key="7">
    <source>
        <dbReference type="Proteomes" id="UP001215598"/>
    </source>
</evidence>
<accession>A0AAD7IF09</accession>
<name>A0AAD7IF09_9AGAR</name>
<keyword evidence="4" id="KW-0446">Lipid-binding</keyword>
<evidence type="ECO:0000256" key="4">
    <source>
        <dbReference type="ARBA" id="ARBA00023121"/>
    </source>
</evidence>
<dbReference type="GO" id="GO:0043001">
    <property type="term" value="P:Golgi to plasma membrane protein transport"/>
    <property type="evidence" value="ECO:0007669"/>
    <property type="project" value="TreeGrafter"/>
</dbReference>
<dbReference type="EMBL" id="JARKIB010000098">
    <property type="protein sequence ID" value="KAJ7741633.1"/>
    <property type="molecule type" value="Genomic_DNA"/>
</dbReference>
<evidence type="ECO:0000313" key="6">
    <source>
        <dbReference type="EMBL" id="KAJ7741633.1"/>
    </source>
</evidence>
<dbReference type="GO" id="GO:0005802">
    <property type="term" value="C:trans-Golgi network"/>
    <property type="evidence" value="ECO:0007669"/>
    <property type="project" value="TreeGrafter"/>
</dbReference>
<protein>
    <submittedName>
        <fullName evidence="6">Uncharacterized protein</fullName>
    </submittedName>
</protein>
<dbReference type="Proteomes" id="UP001215598">
    <property type="component" value="Unassembled WGS sequence"/>
</dbReference>
<dbReference type="InterPro" id="IPR008628">
    <property type="entry name" value="GPP34-like"/>
</dbReference>
<comment type="caution">
    <text evidence="6">The sequence shown here is derived from an EMBL/GenBank/DDBJ whole genome shotgun (WGS) entry which is preliminary data.</text>
</comment>
<reference evidence="6" key="1">
    <citation type="submission" date="2023-03" db="EMBL/GenBank/DDBJ databases">
        <title>Massive genome expansion in bonnet fungi (Mycena s.s.) driven by repeated elements and novel gene families across ecological guilds.</title>
        <authorList>
            <consortium name="Lawrence Berkeley National Laboratory"/>
            <person name="Harder C.B."/>
            <person name="Miyauchi S."/>
            <person name="Viragh M."/>
            <person name="Kuo A."/>
            <person name="Thoen E."/>
            <person name="Andreopoulos B."/>
            <person name="Lu D."/>
            <person name="Skrede I."/>
            <person name="Drula E."/>
            <person name="Henrissat B."/>
            <person name="Morin E."/>
            <person name="Kohler A."/>
            <person name="Barry K."/>
            <person name="LaButti K."/>
            <person name="Morin E."/>
            <person name="Salamov A."/>
            <person name="Lipzen A."/>
            <person name="Mereny Z."/>
            <person name="Hegedus B."/>
            <person name="Baldrian P."/>
            <person name="Stursova M."/>
            <person name="Weitz H."/>
            <person name="Taylor A."/>
            <person name="Grigoriev I.V."/>
            <person name="Nagy L.G."/>
            <person name="Martin F."/>
            <person name="Kauserud H."/>
        </authorList>
    </citation>
    <scope>NUCLEOTIDE SEQUENCE</scope>
    <source>
        <strain evidence="6">CBHHK182m</strain>
    </source>
</reference>
<sequence>MGVGTWVDLLSGETWNVLKIGFQLKQVRERLAKGLVDKVRTEKRNFLIWLRIRWCVHLPLIYFNPLYRCPWWSRRVFQRRM</sequence>
<evidence type="ECO:0000256" key="1">
    <source>
        <dbReference type="ARBA" id="ARBA00004255"/>
    </source>
</evidence>
<gene>
    <name evidence="6" type="ORF">B0H16DRAFT_1564761</name>
</gene>
<evidence type="ECO:0000256" key="2">
    <source>
        <dbReference type="ARBA" id="ARBA00007284"/>
    </source>
</evidence>
<dbReference type="GO" id="GO:0006890">
    <property type="term" value="P:retrograde vesicle-mediated transport, Golgi to endoplasmic reticulum"/>
    <property type="evidence" value="ECO:0007669"/>
    <property type="project" value="TreeGrafter"/>
</dbReference>
<dbReference type="Gene3D" id="1.10.3630.10">
    <property type="entry name" value="yeast vps74-n-term truncation variant domain like"/>
    <property type="match status" value="1"/>
</dbReference>
<organism evidence="6 7">
    <name type="scientific">Mycena metata</name>
    <dbReference type="NCBI Taxonomy" id="1033252"/>
    <lineage>
        <taxon>Eukaryota</taxon>
        <taxon>Fungi</taxon>
        <taxon>Dikarya</taxon>
        <taxon>Basidiomycota</taxon>
        <taxon>Agaricomycotina</taxon>
        <taxon>Agaricomycetes</taxon>
        <taxon>Agaricomycetidae</taxon>
        <taxon>Agaricales</taxon>
        <taxon>Marasmiineae</taxon>
        <taxon>Mycenaceae</taxon>
        <taxon>Mycena</taxon>
    </lineage>
</organism>
<dbReference type="GO" id="GO:0031985">
    <property type="term" value="C:Golgi cisterna"/>
    <property type="evidence" value="ECO:0007669"/>
    <property type="project" value="TreeGrafter"/>
</dbReference>
<feature type="non-terminal residue" evidence="6">
    <location>
        <position position="1"/>
    </location>
</feature>
<dbReference type="InterPro" id="IPR038261">
    <property type="entry name" value="GPP34-like_sf"/>
</dbReference>
<proteinExistence type="inferred from homology"/>
<comment type="subcellular location">
    <subcellularLocation>
        <location evidence="1">Golgi apparatus membrane</location>
        <topology evidence="1">Peripheral membrane protein</topology>
        <orientation evidence="1">Cytoplasmic side</orientation>
    </subcellularLocation>
</comment>
<dbReference type="GO" id="GO:0048194">
    <property type="term" value="P:Golgi vesicle budding"/>
    <property type="evidence" value="ECO:0007669"/>
    <property type="project" value="TreeGrafter"/>
</dbReference>
<evidence type="ECO:0000256" key="3">
    <source>
        <dbReference type="ARBA" id="ARBA00023034"/>
    </source>
</evidence>
<dbReference type="GO" id="GO:0005829">
    <property type="term" value="C:cytosol"/>
    <property type="evidence" value="ECO:0007669"/>
    <property type="project" value="TreeGrafter"/>
</dbReference>
<dbReference type="AlphaFoldDB" id="A0AAD7IF09"/>
<keyword evidence="3" id="KW-0333">Golgi apparatus</keyword>
<dbReference type="PANTHER" id="PTHR12704:SF2">
    <property type="entry name" value="GOLGI PHOSPHOPROTEIN 3 HOMOLOG SAURON"/>
    <property type="match status" value="1"/>
</dbReference>
<evidence type="ECO:0000256" key="5">
    <source>
        <dbReference type="ARBA" id="ARBA00023136"/>
    </source>
</evidence>
<keyword evidence="5" id="KW-0472">Membrane</keyword>